<evidence type="ECO:0000259" key="6">
    <source>
        <dbReference type="Pfam" id="PF03968"/>
    </source>
</evidence>
<dbReference type="PANTHER" id="PTHR36504:SF1">
    <property type="entry name" value="LIPOPOLYSACCHARIDE EXPORT SYSTEM PROTEIN LPTA"/>
    <property type="match status" value="1"/>
</dbReference>
<protein>
    <submittedName>
        <fullName evidence="7">Lipopolysaccharide transport protein LptA</fullName>
    </submittedName>
</protein>
<keyword evidence="5" id="KW-0812">Transmembrane</keyword>
<evidence type="ECO:0000256" key="5">
    <source>
        <dbReference type="SAM" id="Phobius"/>
    </source>
</evidence>
<reference evidence="7 8" key="1">
    <citation type="submission" date="2016-12" db="EMBL/GenBank/DDBJ databases">
        <title>Isolation and genomic insights into novel planktonic Zetaproteobacteria from stratified waters of the Chesapeake Bay.</title>
        <authorList>
            <person name="McAllister S.M."/>
            <person name="Kato S."/>
            <person name="Chan C.S."/>
            <person name="Chiu B.K."/>
            <person name="Field E.K."/>
        </authorList>
    </citation>
    <scope>NUCLEOTIDE SEQUENCE [LARGE SCALE GENOMIC DNA]</scope>
    <source>
        <strain evidence="7 8">CP-8</strain>
    </source>
</reference>
<dbReference type="NCBIfam" id="TIGR03002">
    <property type="entry name" value="outer_YhbN_LptA"/>
    <property type="match status" value="1"/>
</dbReference>
<dbReference type="GO" id="GO:0001530">
    <property type="term" value="F:lipopolysaccharide binding"/>
    <property type="evidence" value="ECO:0007669"/>
    <property type="project" value="InterPro"/>
</dbReference>
<dbReference type="AlphaFoldDB" id="A0A2K8LCW2"/>
<dbReference type="GO" id="GO:0015920">
    <property type="term" value="P:lipopolysaccharide transport"/>
    <property type="evidence" value="ECO:0007669"/>
    <property type="project" value="InterPro"/>
</dbReference>
<dbReference type="Pfam" id="PF03968">
    <property type="entry name" value="LptD_N"/>
    <property type="match status" value="1"/>
</dbReference>
<keyword evidence="3" id="KW-0574">Periplasm</keyword>
<dbReference type="GO" id="GO:0030288">
    <property type="term" value="C:outer membrane-bounded periplasmic space"/>
    <property type="evidence" value="ECO:0007669"/>
    <property type="project" value="TreeGrafter"/>
</dbReference>
<keyword evidence="2" id="KW-0732">Signal</keyword>
<accession>A0A2K8LCW2</accession>
<dbReference type="Gene3D" id="2.60.450.10">
    <property type="entry name" value="Lipopolysaccharide (LPS) transport protein A like domain"/>
    <property type="match status" value="1"/>
</dbReference>
<feature type="transmembrane region" description="Helical" evidence="5">
    <location>
        <begin position="6"/>
        <end position="25"/>
    </location>
</feature>
<dbReference type="Proteomes" id="UP000231637">
    <property type="component" value="Chromosome"/>
</dbReference>
<evidence type="ECO:0000256" key="4">
    <source>
        <dbReference type="SAM" id="MobiDB-lite"/>
    </source>
</evidence>
<keyword evidence="8" id="KW-1185">Reference proteome</keyword>
<dbReference type="GO" id="GO:0017089">
    <property type="term" value="F:glycolipid transfer activity"/>
    <property type="evidence" value="ECO:0007669"/>
    <property type="project" value="TreeGrafter"/>
</dbReference>
<dbReference type="PANTHER" id="PTHR36504">
    <property type="entry name" value="LIPOPOLYSACCHARIDE EXPORT SYSTEM PROTEIN LPTA"/>
    <property type="match status" value="1"/>
</dbReference>
<dbReference type="InterPro" id="IPR052037">
    <property type="entry name" value="LPS_export_LptA"/>
</dbReference>
<sequence>MAGSKIVVRFAIIVAIFMMPSLLWAGAMEIESDRMVFQHKSERAEFISNVHLKRDDFELWCDKLLAYYKNSQLDHTEAFGHVRLAQKGITGSSDKAIFDQKNNRLTLIGNAVLEQDGSRITGETIIHDMRNEKTVVQPRKGGRTHMTIESDKAAGTPLPKAAK</sequence>
<gene>
    <name evidence="7" type="ORF">Ga0123462_1262</name>
</gene>
<dbReference type="KEGG" id="mfn:Ga0123462_1262"/>
<feature type="domain" description="Organic solvent tolerance-like N-terminal" evidence="6">
    <location>
        <begin position="29"/>
        <end position="132"/>
    </location>
</feature>
<dbReference type="InterPro" id="IPR014340">
    <property type="entry name" value="LptA"/>
</dbReference>
<dbReference type="OrthoDB" id="5453241at2"/>
<dbReference type="EMBL" id="CP018800">
    <property type="protein sequence ID" value="ATX82126.1"/>
    <property type="molecule type" value="Genomic_DNA"/>
</dbReference>
<evidence type="ECO:0000256" key="3">
    <source>
        <dbReference type="ARBA" id="ARBA00022764"/>
    </source>
</evidence>
<keyword evidence="1" id="KW-0813">Transport</keyword>
<name>A0A2K8LCW2_9PROT</name>
<keyword evidence="5" id="KW-1133">Transmembrane helix</keyword>
<dbReference type="InterPro" id="IPR005653">
    <property type="entry name" value="OstA-like_N"/>
</dbReference>
<evidence type="ECO:0000313" key="8">
    <source>
        <dbReference type="Proteomes" id="UP000231637"/>
    </source>
</evidence>
<evidence type="ECO:0000313" key="7">
    <source>
        <dbReference type="EMBL" id="ATX82126.1"/>
    </source>
</evidence>
<evidence type="ECO:0000256" key="1">
    <source>
        <dbReference type="ARBA" id="ARBA00022448"/>
    </source>
</evidence>
<keyword evidence="5" id="KW-0472">Membrane</keyword>
<evidence type="ECO:0000256" key="2">
    <source>
        <dbReference type="ARBA" id="ARBA00022729"/>
    </source>
</evidence>
<dbReference type="GO" id="GO:0009279">
    <property type="term" value="C:cell outer membrane"/>
    <property type="evidence" value="ECO:0007669"/>
    <property type="project" value="TreeGrafter"/>
</dbReference>
<proteinExistence type="predicted"/>
<organism evidence="7 8">
    <name type="scientific">Mariprofundus ferrinatatus</name>
    <dbReference type="NCBI Taxonomy" id="1921087"/>
    <lineage>
        <taxon>Bacteria</taxon>
        <taxon>Pseudomonadati</taxon>
        <taxon>Pseudomonadota</taxon>
        <taxon>Candidatius Mariprofundia</taxon>
        <taxon>Mariprofundales</taxon>
        <taxon>Mariprofundaceae</taxon>
        <taxon>Mariprofundus</taxon>
    </lineage>
</organism>
<feature type="region of interest" description="Disordered" evidence="4">
    <location>
        <begin position="140"/>
        <end position="163"/>
    </location>
</feature>